<evidence type="ECO:0000313" key="11">
    <source>
        <dbReference type="Proteomes" id="UP000295777"/>
    </source>
</evidence>
<dbReference type="NCBIfam" id="TIGR02432">
    <property type="entry name" value="lysidine_TilS_N"/>
    <property type="match status" value="1"/>
</dbReference>
<dbReference type="GO" id="GO:0032267">
    <property type="term" value="F:tRNA(Ile)-lysidine synthase activity"/>
    <property type="evidence" value="ECO:0007669"/>
    <property type="project" value="UniProtKB-EC"/>
</dbReference>
<evidence type="ECO:0000256" key="7">
    <source>
        <dbReference type="ARBA" id="ARBA00048539"/>
    </source>
</evidence>
<keyword evidence="5 8" id="KW-0547">Nucleotide-binding</keyword>
<feature type="binding site" evidence="8">
    <location>
        <begin position="27"/>
        <end position="32"/>
    </location>
    <ligand>
        <name>ATP</name>
        <dbReference type="ChEBI" id="CHEBI:30616"/>
    </ligand>
</feature>
<dbReference type="GO" id="GO:0006400">
    <property type="term" value="P:tRNA modification"/>
    <property type="evidence" value="ECO:0007669"/>
    <property type="project" value="UniProtKB-UniRule"/>
</dbReference>
<gene>
    <name evidence="8" type="primary">tilS</name>
    <name evidence="10" type="ORF">CLV27_0585</name>
</gene>
<comment type="domain">
    <text evidence="8">The N-terminal region contains the highly conserved SGGXDS motif, predicted to be a P-loop motif involved in ATP binding.</text>
</comment>
<comment type="caution">
    <text evidence="10">The sequence shown here is derived from an EMBL/GenBank/DDBJ whole genome shotgun (WGS) entry which is preliminary data.</text>
</comment>
<dbReference type="CDD" id="cd01992">
    <property type="entry name" value="TilS_N"/>
    <property type="match status" value="1"/>
</dbReference>
<feature type="domain" description="Lysidine-tRNA(Ile) synthetase C-terminal" evidence="9">
    <location>
        <begin position="365"/>
        <end position="434"/>
    </location>
</feature>
<dbReference type="SUPFAM" id="SSF56037">
    <property type="entry name" value="PheT/TilS domain"/>
    <property type="match status" value="1"/>
</dbReference>
<dbReference type="PANTHER" id="PTHR43033">
    <property type="entry name" value="TRNA(ILE)-LYSIDINE SYNTHASE-RELATED"/>
    <property type="match status" value="1"/>
</dbReference>
<dbReference type="NCBIfam" id="TIGR02433">
    <property type="entry name" value="lysidine_TilS_C"/>
    <property type="match status" value="1"/>
</dbReference>
<dbReference type="InterPro" id="IPR012795">
    <property type="entry name" value="tRNA_Ile_lys_synt_N"/>
</dbReference>
<proteinExistence type="inferred from homology"/>
<dbReference type="SUPFAM" id="SSF82829">
    <property type="entry name" value="MesJ substrate recognition domain-like"/>
    <property type="match status" value="1"/>
</dbReference>
<dbReference type="PANTHER" id="PTHR43033:SF1">
    <property type="entry name" value="TRNA(ILE)-LYSIDINE SYNTHASE-RELATED"/>
    <property type="match status" value="1"/>
</dbReference>
<dbReference type="RefSeq" id="WP_132525633.1">
    <property type="nucleotide sequence ID" value="NZ_SMFV01000002.1"/>
</dbReference>
<comment type="subcellular location">
    <subcellularLocation>
        <location evidence="1 8">Cytoplasm</location>
    </subcellularLocation>
</comment>
<name>A0A4R1GEX9_9BACT</name>
<dbReference type="InterPro" id="IPR012094">
    <property type="entry name" value="tRNA_Ile_lys_synt"/>
</dbReference>
<evidence type="ECO:0000256" key="8">
    <source>
        <dbReference type="HAMAP-Rule" id="MF_01161"/>
    </source>
</evidence>
<dbReference type="SUPFAM" id="SSF52402">
    <property type="entry name" value="Adenine nucleotide alpha hydrolases-like"/>
    <property type="match status" value="1"/>
</dbReference>
<protein>
    <recommendedName>
        <fullName evidence="8">tRNA(Ile)-lysidine synthase</fullName>
        <ecNumber evidence="8">6.3.4.19</ecNumber>
    </recommendedName>
    <alternativeName>
        <fullName evidence="8">tRNA(Ile)-2-lysyl-cytidine synthase</fullName>
    </alternativeName>
    <alternativeName>
        <fullName evidence="8">tRNA(Ile)-lysidine synthetase</fullName>
    </alternativeName>
</protein>
<evidence type="ECO:0000313" key="10">
    <source>
        <dbReference type="EMBL" id="TCK05165.1"/>
    </source>
</evidence>
<dbReference type="Gene3D" id="3.40.50.620">
    <property type="entry name" value="HUPs"/>
    <property type="match status" value="1"/>
</dbReference>
<evidence type="ECO:0000256" key="2">
    <source>
        <dbReference type="ARBA" id="ARBA00022490"/>
    </source>
</evidence>
<keyword evidence="4 8" id="KW-0819">tRNA processing</keyword>
<dbReference type="HAMAP" id="MF_01161">
    <property type="entry name" value="tRNA_Ile_lys_synt"/>
    <property type="match status" value="1"/>
</dbReference>
<evidence type="ECO:0000256" key="3">
    <source>
        <dbReference type="ARBA" id="ARBA00022598"/>
    </source>
</evidence>
<organism evidence="10 11">
    <name type="scientific">Phorcysia thermohydrogeniphila</name>
    <dbReference type="NCBI Taxonomy" id="936138"/>
    <lineage>
        <taxon>Bacteria</taxon>
        <taxon>Pseudomonadati</taxon>
        <taxon>Aquificota</taxon>
        <taxon>Aquificia</taxon>
        <taxon>Desulfurobacteriales</taxon>
        <taxon>Desulfurobacteriaceae</taxon>
        <taxon>Phorcysia</taxon>
    </lineage>
</organism>
<evidence type="ECO:0000256" key="6">
    <source>
        <dbReference type="ARBA" id="ARBA00022840"/>
    </source>
</evidence>
<dbReference type="InterPro" id="IPR012796">
    <property type="entry name" value="Lysidine-tRNA-synth_C"/>
</dbReference>
<dbReference type="EMBL" id="SMFV01000002">
    <property type="protein sequence ID" value="TCK05165.1"/>
    <property type="molecule type" value="Genomic_DNA"/>
</dbReference>
<comment type="similarity">
    <text evidence="8">Belongs to the tRNA(Ile)-lysidine synthase family.</text>
</comment>
<dbReference type="EC" id="6.3.4.19" evidence="8"/>
<reference evidence="10 11" key="1">
    <citation type="submission" date="2019-03" db="EMBL/GenBank/DDBJ databases">
        <title>Genomic Encyclopedia of Archaeal and Bacterial Type Strains, Phase II (KMG-II): from individual species to whole genera.</title>
        <authorList>
            <person name="Goeker M."/>
        </authorList>
    </citation>
    <scope>NUCLEOTIDE SEQUENCE [LARGE SCALE GENOMIC DNA]</scope>
    <source>
        <strain evidence="10 11">DSM 24425</strain>
    </source>
</reference>
<dbReference type="Pfam" id="PF11734">
    <property type="entry name" value="TilS_C"/>
    <property type="match status" value="1"/>
</dbReference>
<dbReference type="AlphaFoldDB" id="A0A4R1GEX9"/>
<comment type="catalytic activity">
    <reaction evidence="7 8">
        <text>cytidine(34) in tRNA(Ile2) + L-lysine + ATP = lysidine(34) in tRNA(Ile2) + AMP + diphosphate + H(+)</text>
        <dbReference type="Rhea" id="RHEA:43744"/>
        <dbReference type="Rhea" id="RHEA-COMP:10625"/>
        <dbReference type="Rhea" id="RHEA-COMP:10670"/>
        <dbReference type="ChEBI" id="CHEBI:15378"/>
        <dbReference type="ChEBI" id="CHEBI:30616"/>
        <dbReference type="ChEBI" id="CHEBI:32551"/>
        <dbReference type="ChEBI" id="CHEBI:33019"/>
        <dbReference type="ChEBI" id="CHEBI:82748"/>
        <dbReference type="ChEBI" id="CHEBI:83665"/>
        <dbReference type="ChEBI" id="CHEBI:456215"/>
        <dbReference type="EC" id="6.3.4.19"/>
    </reaction>
</comment>
<dbReference type="OrthoDB" id="9807403at2"/>
<evidence type="ECO:0000256" key="1">
    <source>
        <dbReference type="ARBA" id="ARBA00004496"/>
    </source>
</evidence>
<keyword evidence="11" id="KW-1185">Reference proteome</keyword>
<dbReference type="SMART" id="SM00977">
    <property type="entry name" value="TilS_C"/>
    <property type="match status" value="1"/>
</dbReference>
<keyword evidence="2 8" id="KW-0963">Cytoplasm</keyword>
<keyword evidence="3 8" id="KW-0436">Ligase</keyword>
<keyword evidence="6 8" id="KW-0067">ATP-binding</keyword>
<comment type="function">
    <text evidence="8">Ligates lysine onto the cytidine present at position 34 of the AUA codon-specific tRNA(Ile) that contains the anticodon CAU, in an ATP-dependent manner. Cytidine is converted to lysidine, thus changing the amino acid specificity of the tRNA from methionine to isoleucine.</text>
</comment>
<dbReference type="InterPro" id="IPR014729">
    <property type="entry name" value="Rossmann-like_a/b/a_fold"/>
</dbReference>
<sequence>MLKEKVLKTIKKFQLIPKGSKVLVALSGGPDSVTLLHVLLSLKEELQIEVFAAHLNHMLRGEESERDERFVKELCKKWNVPLLTGRVNVKEISKGRNVEAVARDVRYKFLNEKLKEIDGNLIATGHTASDLLETVLLNLAKGAGVKGLRGFLPKRDRIVRPLFEVTREEVEAYVKEKGLPFVVDSSNLSTEYERNLLRLKVVPVLKEINPSVETAVLRTTEILRDVEEFLELSVEPLLREFLKDGKFCIPLTEFKKLHDALKKELITRAYRALTGESLSYENVSSVISLLRKEGYKEVELSKGFIAYRDQRELCIQRKEEGDVKPFYFEVRELPAKVDTPVGTLFFEKDRGKPVVSYEEFKEKGIIIRSRKPGDRLIFRRFSKPLKKFLIEKKVPAKERDKLPIVISGDRIIWIPGLYRAYINDTHVSYVGVRFEKSDSKGFDTGREDKAESSGTC</sequence>
<dbReference type="Proteomes" id="UP000295777">
    <property type="component" value="Unassembled WGS sequence"/>
</dbReference>
<dbReference type="Pfam" id="PF01171">
    <property type="entry name" value="ATP_bind_3"/>
    <property type="match status" value="1"/>
</dbReference>
<accession>A0A4R1GEX9</accession>
<dbReference type="GO" id="GO:0005524">
    <property type="term" value="F:ATP binding"/>
    <property type="evidence" value="ECO:0007669"/>
    <property type="project" value="UniProtKB-UniRule"/>
</dbReference>
<dbReference type="Gene3D" id="1.20.59.20">
    <property type="match status" value="1"/>
</dbReference>
<evidence type="ECO:0000256" key="4">
    <source>
        <dbReference type="ARBA" id="ARBA00022694"/>
    </source>
</evidence>
<evidence type="ECO:0000256" key="5">
    <source>
        <dbReference type="ARBA" id="ARBA00022741"/>
    </source>
</evidence>
<dbReference type="GO" id="GO:0005737">
    <property type="term" value="C:cytoplasm"/>
    <property type="evidence" value="ECO:0007669"/>
    <property type="project" value="UniProtKB-SubCell"/>
</dbReference>
<evidence type="ECO:0000259" key="9">
    <source>
        <dbReference type="SMART" id="SM00977"/>
    </source>
</evidence>
<dbReference type="InterPro" id="IPR011063">
    <property type="entry name" value="TilS/TtcA_N"/>
</dbReference>